<feature type="transmembrane region" description="Helical" evidence="1">
    <location>
        <begin position="55"/>
        <end position="72"/>
    </location>
</feature>
<gene>
    <name evidence="2" type="ORF">EV210_11215</name>
</gene>
<dbReference type="RefSeq" id="WP_132082463.1">
    <property type="nucleotide sequence ID" value="NZ_DAIMLW010000069.1"/>
</dbReference>
<protein>
    <submittedName>
        <fullName evidence="2">Uncharacterized protein</fullName>
    </submittedName>
</protein>
<name>A0A4R1PWI2_9FIRM</name>
<proteinExistence type="predicted"/>
<keyword evidence="1" id="KW-0472">Membrane</keyword>
<sequence length="95" mass="10626">MNRTWFYILAVMIGGSMVKYLLPNPLFWVIIDLAVLGVAYLILRRHPYIDMRHSMIFLGGLTAINVLVDLGIMNGMMGNIALLALLGWMLFGGGR</sequence>
<evidence type="ECO:0000256" key="1">
    <source>
        <dbReference type="SAM" id="Phobius"/>
    </source>
</evidence>
<keyword evidence="3" id="KW-1185">Reference proteome</keyword>
<dbReference type="Proteomes" id="UP000295063">
    <property type="component" value="Unassembled WGS sequence"/>
</dbReference>
<organism evidence="2 3">
    <name type="scientific">Anaerospora hongkongensis</name>
    <dbReference type="NCBI Taxonomy" id="244830"/>
    <lineage>
        <taxon>Bacteria</taxon>
        <taxon>Bacillati</taxon>
        <taxon>Bacillota</taxon>
        <taxon>Negativicutes</taxon>
        <taxon>Selenomonadales</taxon>
        <taxon>Sporomusaceae</taxon>
        <taxon>Anaerospora</taxon>
    </lineage>
</organism>
<feature type="transmembrane region" description="Helical" evidence="1">
    <location>
        <begin position="5"/>
        <end position="21"/>
    </location>
</feature>
<reference evidence="2 3" key="1">
    <citation type="submission" date="2019-03" db="EMBL/GenBank/DDBJ databases">
        <title>Genomic Encyclopedia of Type Strains, Phase IV (KMG-IV): sequencing the most valuable type-strain genomes for metagenomic binning, comparative biology and taxonomic classification.</title>
        <authorList>
            <person name="Goeker M."/>
        </authorList>
    </citation>
    <scope>NUCLEOTIDE SEQUENCE [LARGE SCALE GENOMIC DNA]</scope>
    <source>
        <strain evidence="2 3">DSM 15969</strain>
    </source>
</reference>
<feature type="transmembrane region" description="Helical" evidence="1">
    <location>
        <begin position="27"/>
        <end position="43"/>
    </location>
</feature>
<evidence type="ECO:0000313" key="2">
    <source>
        <dbReference type="EMBL" id="TCL35357.1"/>
    </source>
</evidence>
<dbReference type="OrthoDB" id="1683277at2"/>
<keyword evidence="1" id="KW-0812">Transmembrane</keyword>
<dbReference type="EMBL" id="SLUI01000012">
    <property type="protein sequence ID" value="TCL35357.1"/>
    <property type="molecule type" value="Genomic_DNA"/>
</dbReference>
<comment type="caution">
    <text evidence="2">The sequence shown here is derived from an EMBL/GenBank/DDBJ whole genome shotgun (WGS) entry which is preliminary data.</text>
</comment>
<accession>A0A4R1PWI2</accession>
<evidence type="ECO:0000313" key="3">
    <source>
        <dbReference type="Proteomes" id="UP000295063"/>
    </source>
</evidence>
<dbReference type="AlphaFoldDB" id="A0A4R1PWI2"/>
<keyword evidence="1" id="KW-1133">Transmembrane helix</keyword>
<feature type="transmembrane region" description="Helical" evidence="1">
    <location>
        <begin position="78"/>
        <end position="94"/>
    </location>
</feature>